<evidence type="ECO:0000313" key="2">
    <source>
        <dbReference type="Proteomes" id="UP000002640"/>
    </source>
</evidence>
<reference evidence="1 2" key="1">
    <citation type="journal article" date="2006" name="Science">
        <title>Phytophthora genome sequences uncover evolutionary origins and mechanisms of pathogenesis.</title>
        <authorList>
            <person name="Tyler B.M."/>
            <person name="Tripathy S."/>
            <person name="Zhang X."/>
            <person name="Dehal P."/>
            <person name="Jiang R.H."/>
            <person name="Aerts A."/>
            <person name="Arredondo F.D."/>
            <person name="Baxter L."/>
            <person name="Bensasson D."/>
            <person name="Beynon J.L."/>
            <person name="Chapman J."/>
            <person name="Damasceno C.M."/>
            <person name="Dorrance A.E."/>
            <person name="Dou D."/>
            <person name="Dickerman A.W."/>
            <person name="Dubchak I.L."/>
            <person name="Garbelotto M."/>
            <person name="Gijzen M."/>
            <person name="Gordon S.G."/>
            <person name="Govers F."/>
            <person name="Grunwald N.J."/>
            <person name="Huang W."/>
            <person name="Ivors K.L."/>
            <person name="Jones R.W."/>
            <person name="Kamoun S."/>
            <person name="Krampis K."/>
            <person name="Lamour K.H."/>
            <person name="Lee M.K."/>
            <person name="McDonald W.H."/>
            <person name="Medina M."/>
            <person name="Meijer H.J."/>
            <person name="Nordberg E.K."/>
            <person name="Maclean D.J."/>
            <person name="Ospina-Giraldo M.D."/>
            <person name="Morris P.F."/>
            <person name="Phuntumart V."/>
            <person name="Putnam N.H."/>
            <person name="Rash S."/>
            <person name="Rose J.K."/>
            <person name="Sakihama Y."/>
            <person name="Salamov A.A."/>
            <person name="Savidor A."/>
            <person name="Scheuring C.F."/>
            <person name="Smith B.M."/>
            <person name="Sobral B.W."/>
            <person name="Terry A."/>
            <person name="Torto-Alalibo T.A."/>
            <person name="Win J."/>
            <person name="Xu Z."/>
            <person name="Zhang H."/>
            <person name="Grigoriev I.V."/>
            <person name="Rokhsar D.S."/>
            <person name="Boore J.L."/>
        </authorList>
    </citation>
    <scope>NUCLEOTIDE SEQUENCE [LARGE SCALE GENOMIC DNA]</scope>
    <source>
        <strain evidence="1 2">P6497</strain>
    </source>
</reference>
<dbReference type="RefSeq" id="XP_009532590.1">
    <property type="nucleotide sequence ID" value="XM_009534295.1"/>
</dbReference>
<keyword evidence="2" id="KW-1185">Reference proteome</keyword>
<feature type="non-terminal residue" evidence="1">
    <location>
        <position position="1"/>
    </location>
</feature>
<gene>
    <name evidence="1" type="ORF">PHYSODRAFT_402509</name>
</gene>
<name>G4ZVL8_PHYSP</name>
<dbReference type="AlphaFoldDB" id="G4ZVL8"/>
<accession>G4ZVL8</accession>
<dbReference type="EMBL" id="JH159157">
    <property type="protein sequence ID" value="EGZ12257.1"/>
    <property type="molecule type" value="Genomic_DNA"/>
</dbReference>
<sequence length="65" mass="7745">RYKKYYKSLFLSLIDLAINAFIIYNARRTVDGKSKVSHVAFLKQLHLELRQLQPSDWDQLLRHQG</sequence>
<feature type="non-terminal residue" evidence="1">
    <location>
        <position position="65"/>
    </location>
</feature>
<protein>
    <recommendedName>
        <fullName evidence="3">PiggyBac transposable element-derived protein domain-containing protein</fullName>
    </recommendedName>
</protein>
<dbReference type="KEGG" id="psoj:PHYSODRAFT_402509"/>
<organism evidence="1 2">
    <name type="scientific">Phytophthora sojae (strain P6497)</name>
    <name type="common">Soybean stem and root rot agent</name>
    <name type="synonym">Phytophthora megasperma f. sp. glycines</name>
    <dbReference type="NCBI Taxonomy" id="1094619"/>
    <lineage>
        <taxon>Eukaryota</taxon>
        <taxon>Sar</taxon>
        <taxon>Stramenopiles</taxon>
        <taxon>Oomycota</taxon>
        <taxon>Peronosporomycetes</taxon>
        <taxon>Peronosporales</taxon>
        <taxon>Peronosporaceae</taxon>
        <taxon>Phytophthora</taxon>
    </lineage>
</organism>
<evidence type="ECO:0000313" key="1">
    <source>
        <dbReference type="EMBL" id="EGZ12257.1"/>
    </source>
</evidence>
<dbReference type="InParanoid" id="G4ZVL8"/>
<dbReference type="Proteomes" id="UP000002640">
    <property type="component" value="Unassembled WGS sequence"/>
</dbReference>
<evidence type="ECO:0008006" key="3">
    <source>
        <dbReference type="Google" id="ProtNLM"/>
    </source>
</evidence>
<dbReference type="GeneID" id="20651298"/>
<proteinExistence type="predicted"/>
<dbReference type="SMR" id="G4ZVL8"/>